<dbReference type="SUPFAM" id="SSF55486">
    <property type="entry name" value="Metalloproteases ('zincins'), catalytic domain"/>
    <property type="match status" value="1"/>
</dbReference>
<keyword evidence="2 7" id="KW-0645">Protease</keyword>
<keyword evidence="4 7" id="KW-0378">Hydrolase</keyword>
<evidence type="ECO:0000313" key="10">
    <source>
        <dbReference type="EMBL" id="OGZ13598.1"/>
    </source>
</evidence>
<dbReference type="InterPro" id="IPR045090">
    <property type="entry name" value="Pept_M3A_M3B"/>
</dbReference>
<feature type="coiled-coil region" evidence="8">
    <location>
        <begin position="152"/>
        <end position="179"/>
    </location>
</feature>
<dbReference type="InterPro" id="IPR024077">
    <property type="entry name" value="Neurolysin/TOP_dom2"/>
</dbReference>
<evidence type="ECO:0000256" key="6">
    <source>
        <dbReference type="ARBA" id="ARBA00023049"/>
    </source>
</evidence>
<proteinExistence type="inferred from homology"/>
<dbReference type="InterPro" id="IPR024079">
    <property type="entry name" value="MetalloPept_cat_dom_sf"/>
</dbReference>
<evidence type="ECO:0000256" key="5">
    <source>
        <dbReference type="ARBA" id="ARBA00022833"/>
    </source>
</evidence>
<evidence type="ECO:0000256" key="8">
    <source>
        <dbReference type="SAM" id="Coils"/>
    </source>
</evidence>
<evidence type="ECO:0000256" key="1">
    <source>
        <dbReference type="ARBA" id="ARBA00006040"/>
    </source>
</evidence>
<name>A0A1G2DLB4_9BACT</name>
<feature type="domain" description="Peptidase M3A/M3B catalytic" evidence="9">
    <location>
        <begin position="233"/>
        <end position="686"/>
    </location>
</feature>
<organism evidence="10 11">
    <name type="scientific">Candidatus Lloydbacteria bacterium RIFCSPLOWO2_01_FULL_50_20</name>
    <dbReference type="NCBI Taxonomy" id="1798665"/>
    <lineage>
        <taxon>Bacteria</taxon>
        <taxon>Candidatus Lloydiibacteriota</taxon>
    </lineage>
</organism>
<comment type="similarity">
    <text evidence="1 7">Belongs to the peptidase M3 family.</text>
</comment>
<dbReference type="PANTHER" id="PTHR11804:SF84">
    <property type="entry name" value="SACCHAROLYSIN"/>
    <property type="match status" value="1"/>
</dbReference>
<dbReference type="AlphaFoldDB" id="A0A1G2DLB4"/>
<sequence length="689" mass="80012">MNYLIEKKQTKGGEARIFMLPDWSTFDLKKAVEEVRTLTQELRTLVDAVVNERPTFRRLVEDYEAVEDRIAQIEGPLDNLYSSMRTPAVEEAYREVTKLLRCSYAEIWSDQRFFRAHRSFRHTELYRKLGKEEKSAFGIQFESFKQYGVLLTPKGKARLRKLEAEIEELEQRFRKNLGLSLNNKVELVTDESRLSGIPKSTKAMMREAAKLAGGEGWAIFAKDAMRVPILEFADDRSLREAVYKAFATAASDIGAGSAALDNRHVAERLLLLRHHVARRLGKKSHAEFIAEDLMGESPRRAVRFLDSMRRKICQSAREELRRLKRFSKVELGYALEAWDVEYAKNRFLKKQFGFTGVDLEPYLTFRRVLRTLFALAEKMYGVKIRERPDVKGWLPHVRFFEVYEHSGELLGGFYLDPYARVGEVVKSEGLWTQSVLTRLKLGRKEIRLPLVIIHLNMANSGEGDEQCLSHKDVIGLFHEFGHMLQEVLIKSEYLATSPMNIEWDVIEIPSVLMENWAWDIETLVEMTRGKKGKPAPFKLLLAMHRQRTVVDSYGRWSLLEYLERSLIDLTLHSKTPGVGFVQRVVRRIQAEVGVLPVYEHDRFPNNFPCIFGDGYDASFYSYLWSWRFAAAIRQEHLKTGQSVNPMVSRRFRTEFMEESRIRDAKENLTTFFRRKLPSAKALLEQSRLL</sequence>
<evidence type="ECO:0000313" key="11">
    <source>
        <dbReference type="Proteomes" id="UP000178534"/>
    </source>
</evidence>
<dbReference type="Proteomes" id="UP000178534">
    <property type="component" value="Unassembled WGS sequence"/>
</dbReference>
<dbReference type="GO" id="GO:0004222">
    <property type="term" value="F:metalloendopeptidase activity"/>
    <property type="evidence" value="ECO:0007669"/>
    <property type="project" value="InterPro"/>
</dbReference>
<dbReference type="GO" id="GO:0046872">
    <property type="term" value="F:metal ion binding"/>
    <property type="evidence" value="ECO:0007669"/>
    <property type="project" value="UniProtKB-UniRule"/>
</dbReference>
<evidence type="ECO:0000256" key="7">
    <source>
        <dbReference type="RuleBase" id="RU003435"/>
    </source>
</evidence>
<dbReference type="GO" id="GO:0006518">
    <property type="term" value="P:peptide metabolic process"/>
    <property type="evidence" value="ECO:0007669"/>
    <property type="project" value="TreeGrafter"/>
</dbReference>
<keyword evidence="6 7" id="KW-0482">Metalloprotease</keyword>
<evidence type="ECO:0000256" key="3">
    <source>
        <dbReference type="ARBA" id="ARBA00022723"/>
    </source>
</evidence>
<evidence type="ECO:0000256" key="2">
    <source>
        <dbReference type="ARBA" id="ARBA00022670"/>
    </source>
</evidence>
<dbReference type="Gene3D" id="1.10.1370.40">
    <property type="match status" value="1"/>
</dbReference>
<evidence type="ECO:0000256" key="4">
    <source>
        <dbReference type="ARBA" id="ARBA00022801"/>
    </source>
</evidence>
<comment type="caution">
    <text evidence="10">The sequence shown here is derived from an EMBL/GenBank/DDBJ whole genome shotgun (WGS) entry which is preliminary data.</text>
</comment>
<evidence type="ECO:0000259" key="9">
    <source>
        <dbReference type="Pfam" id="PF01432"/>
    </source>
</evidence>
<reference evidence="10 11" key="1">
    <citation type="journal article" date="2016" name="Nat. Commun.">
        <title>Thousands of microbial genomes shed light on interconnected biogeochemical processes in an aquifer system.</title>
        <authorList>
            <person name="Anantharaman K."/>
            <person name="Brown C.T."/>
            <person name="Hug L.A."/>
            <person name="Sharon I."/>
            <person name="Castelle C.J."/>
            <person name="Probst A.J."/>
            <person name="Thomas B.C."/>
            <person name="Singh A."/>
            <person name="Wilkins M.J."/>
            <person name="Karaoz U."/>
            <person name="Brodie E.L."/>
            <person name="Williams K.H."/>
            <person name="Hubbard S.S."/>
            <person name="Banfield J.F."/>
        </authorList>
    </citation>
    <scope>NUCLEOTIDE SEQUENCE [LARGE SCALE GENOMIC DNA]</scope>
</reference>
<gene>
    <name evidence="10" type="ORF">A2942_04595</name>
</gene>
<keyword evidence="5 7" id="KW-0862">Zinc</keyword>
<dbReference type="Gene3D" id="1.10.1370.10">
    <property type="entry name" value="Neurolysin, domain 3"/>
    <property type="match status" value="1"/>
</dbReference>
<accession>A0A1G2DLB4</accession>
<comment type="cofactor">
    <cofactor evidence="7">
        <name>Zn(2+)</name>
        <dbReference type="ChEBI" id="CHEBI:29105"/>
    </cofactor>
    <text evidence="7">Binds 1 zinc ion.</text>
</comment>
<dbReference type="GO" id="GO:0006508">
    <property type="term" value="P:proteolysis"/>
    <property type="evidence" value="ECO:0007669"/>
    <property type="project" value="UniProtKB-KW"/>
</dbReference>
<dbReference type="InterPro" id="IPR001567">
    <property type="entry name" value="Pept_M3A_M3B_dom"/>
</dbReference>
<dbReference type="EMBL" id="MHLP01000006">
    <property type="protein sequence ID" value="OGZ13598.1"/>
    <property type="molecule type" value="Genomic_DNA"/>
</dbReference>
<keyword evidence="3 7" id="KW-0479">Metal-binding</keyword>
<dbReference type="Gene3D" id="3.40.390.10">
    <property type="entry name" value="Collagenase (Catalytic Domain)"/>
    <property type="match status" value="1"/>
</dbReference>
<dbReference type="Pfam" id="PF01432">
    <property type="entry name" value="Peptidase_M3"/>
    <property type="match status" value="1"/>
</dbReference>
<protein>
    <recommendedName>
        <fullName evidence="9">Peptidase M3A/M3B catalytic domain-containing protein</fullName>
    </recommendedName>
</protein>
<keyword evidence="8" id="KW-0175">Coiled coil</keyword>
<dbReference type="PANTHER" id="PTHR11804">
    <property type="entry name" value="PROTEASE M3 THIMET OLIGOPEPTIDASE-RELATED"/>
    <property type="match status" value="1"/>
</dbReference>